<dbReference type="EMBL" id="CCNB01000046">
    <property type="protein sequence ID" value="CDX46548.1"/>
    <property type="molecule type" value="Genomic_DNA"/>
</dbReference>
<reference evidence="1 2" key="1">
    <citation type="submission" date="2014-08" db="EMBL/GenBank/DDBJ databases">
        <authorList>
            <person name="Moulin Lionel"/>
        </authorList>
    </citation>
    <scope>NUCLEOTIDE SEQUENCE [LARGE SCALE GENOMIC DNA]</scope>
</reference>
<accession>A0A090FRN0</accession>
<proteinExistence type="predicted"/>
<evidence type="ECO:0000313" key="1">
    <source>
        <dbReference type="EMBL" id="CDX46548.1"/>
    </source>
</evidence>
<gene>
    <name evidence="1" type="ORF">MPLDJ20_90078</name>
</gene>
<dbReference type="AlphaFoldDB" id="A0A090FRN0"/>
<dbReference type="Proteomes" id="UP000046373">
    <property type="component" value="Unassembled WGS sequence"/>
</dbReference>
<organism evidence="1 2">
    <name type="scientific">Mesorhizobium plurifarium</name>
    <dbReference type="NCBI Taxonomy" id="69974"/>
    <lineage>
        <taxon>Bacteria</taxon>
        <taxon>Pseudomonadati</taxon>
        <taxon>Pseudomonadota</taxon>
        <taxon>Alphaproteobacteria</taxon>
        <taxon>Hyphomicrobiales</taxon>
        <taxon>Phyllobacteriaceae</taxon>
        <taxon>Mesorhizobium</taxon>
    </lineage>
</organism>
<name>A0A090FRN0_MESPL</name>
<sequence length="122" mass="14022">MRWNRWWHCTGILAGRQAACPGDGRNAHRDRHSRAEQERRPWNSCRYLRQGVQRSRILHRGKIPVLGKWDDVKDTGGSLGIMPEASFAHAGSIHHLTLICAAENQSDFGRRKSPPIRTFFRP</sequence>
<protein>
    <submittedName>
        <fullName evidence="1">Uncharacterized protein</fullName>
    </submittedName>
</protein>
<evidence type="ECO:0000313" key="2">
    <source>
        <dbReference type="Proteomes" id="UP000046373"/>
    </source>
</evidence>